<evidence type="ECO:0000256" key="1">
    <source>
        <dbReference type="SAM" id="MobiDB-lite"/>
    </source>
</evidence>
<evidence type="ECO:0000313" key="4">
    <source>
        <dbReference type="Proteomes" id="UP000321393"/>
    </source>
</evidence>
<gene>
    <name evidence="3" type="ORF">E5676_scaffold896G00440</name>
    <name evidence="2" type="ORF">E6C27_scaffold108G00490</name>
</gene>
<protein>
    <submittedName>
        <fullName evidence="2">Gamma-aminobutyrate transaminase POP2</fullName>
    </submittedName>
</protein>
<feature type="compositionally biased region" description="Low complexity" evidence="1">
    <location>
        <begin position="29"/>
        <end position="42"/>
    </location>
</feature>
<accession>A0A5A7V1P6</accession>
<comment type="caution">
    <text evidence="2">The sequence shown here is derived from an EMBL/GenBank/DDBJ whole genome shotgun (WGS) entry which is preliminary data.</text>
</comment>
<dbReference type="Proteomes" id="UP000321947">
    <property type="component" value="Unassembled WGS sequence"/>
</dbReference>
<dbReference type="EMBL" id="SSTD01017575">
    <property type="protein sequence ID" value="TYJ99797.1"/>
    <property type="molecule type" value="Genomic_DNA"/>
</dbReference>
<feature type="region of interest" description="Disordered" evidence="1">
    <location>
        <begin position="26"/>
        <end position="54"/>
    </location>
</feature>
<evidence type="ECO:0000313" key="2">
    <source>
        <dbReference type="EMBL" id="KAA0059785.1"/>
    </source>
</evidence>
<dbReference type="Proteomes" id="UP000321393">
    <property type="component" value="Unassembled WGS sequence"/>
</dbReference>
<reference evidence="4 5" key="1">
    <citation type="submission" date="2019-08" db="EMBL/GenBank/DDBJ databases">
        <title>Draft genome sequences of two oriental melons (Cucumis melo L. var makuwa).</title>
        <authorList>
            <person name="Kwon S.-Y."/>
        </authorList>
    </citation>
    <scope>NUCLEOTIDE SEQUENCE [LARGE SCALE GENOMIC DNA]</scope>
    <source>
        <strain evidence="5">cv. Chang Bougi</strain>
        <strain evidence="4">cv. SW 3</strain>
        <tissue evidence="2">Leaf</tissue>
    </source>
</reference>
<sequence>MLSSYPHNHFLETDAMLLEFADDLDNLTGGSSSVGDNSGSSSQPPTTLIPRRRA</sequence>
<name>A0A5A7V1P6_CUCMM</name>
<evidence type="ECO:0000313" key="3">
    <source>
        <dbReference type="EMBL" id="TYJ99797.1"/>
    </source>
</evidence>
<dbReference type="AlphaFoldDB" id="A0A5A7V1P6"/>
<proteinExistence type="predicted"/>
<evidence type="ECO:0000313" key="5">
    <source>
        <dbReference type="Proteomes" id="UP000321947"/>
    </source>
</evidence>
<dbReference type="EMBL" id="SSTE01005892">
    <property type="protein sequence ID" value="KAA0059785.1"/>
    <property type="molecule type" value="Genomic_DNA"/>
</dbReference>
<organism evidence="2 4">
    <name type="scientific">Cucumis melo var. makuwa</name>
    <name type="common">Oriental melon</name>
    <dbReference type="NCBI Taxonomy" id="1194695"/>
    <lineage>
        <taxon>Eukaryota</taxon>
        <taxon>Viridiplantae</taxon>
        <taxon>Streptophyta</taxon>
        <taxon>Embryophyta</taxon>
        <taxon>Tracheophyta</taxon>
        <taxon>Spermatophyta</taxon>
        <taxon>Magnoliopsida</taxon>
        <taxon>eudicotyledons</taxon>
        <taxon>Gunneridae</taxon>
        <taxon>Pentapetalae</taxon>
        <taxon>rosids</taxon>
        <taxon>fabids</taxon>
        <taxon>Cucurbitales</taxon>
        <taxon>Cucurbitaceae</taxon>
        <taxon>Benincaseae</taxon>
        <taxon>Cucumis</taxon>
    </lineage>
</organism>